<dbReference type="InterPro" id="IPR050479">
    <property type="entry name" value="CYP11_CYP27_families"/>
</dbReference>
<evidence type="ECO:0000256" key="8">
    <source>
        <dbReference type="PIRSR" id="PIRSR602401-1"/>
    </source>
</evidence>
<dbReference type="RefSeq" id="XP_022294577.1">
    <property type="nucleotide sequence ID" value="XM_022438869.1"/>
</dbReference>
<evidence type="ECO:0000256" key="3">
    <source>
        <dbReference type="ARBA" id="ARBA00022617"/>
    </source>
</evidence>
<dbReference type="Proteomes" id="UP000694844">
    <property type="component" value="Chromosome 7"/>
</dbReference>
<comment type="similarity">
    <text evidence="2 9">Belongs to the cytochrome P450 family.</text>
</comment>
<dbReference type="GO" id="GO:0020037">
    <property type="term" value="F:heme binding"/>
    <property type="evidence" value="ECO:0007669"/>
    <property type="project" value="InterPro"/>
</dbReference>
<keyword evidence="3 8" id="KW-0349">Heme</keyword>
<keyword evidence="6 8" id="KW-0408">Iron</keyword>
<dbReference type="InterPro" id="IPR017972">
    <property type="entry name" value="Cyt_P450_CS"/>
</dbReference>
<evidence type="ECO:0000256" key="7">
    <source>
        <dbReference type="ARBA" id="ARBA00023033"/>
    </source>
</evidence>
<feature type="binding site" description="axial binding residue" evidence="8">
    <location>
        <position position="473"/>
    </location>
    <ligand>
        <name>heme</name>
        <dbReference type="ChEBI" id="CHEBI:30413"/>
    </ligand>
    <ligandPart>
        <name>Fe</name>
        <dbReference type="ChEBI" id="CHEBI:18248"/>
    </ligandPart>
</feature>
<dbReference type="GO" id="GO:0005506">
    <property type="term" value="F:iron ion binding"/>
    <property type="evidence" value="ECO:0007669"/>
    <property type="project" value="InterPro"/>
</dbReference>
<dbReference type="GO" id="GO:0016705">
    <property type="term" value="F:oxidoreductase activity, acting on paired donors, with incorporation or reduction of molecular oxygen"/>
    <property type="evidence" value="ECO:0007669"/>
    <property type="project" value="InterPro"/>
</dbReference>
<dbReference type="SUPFAM" id="SSF48264">
    <property type="entry name" value="Cytochrome P450"/>
    <property type="match status" value="1"/>
</dbReference>
<evidence type="ECO:0000256" key="9">
    <source>
        <dbReference type="RuleBase" id="RU000461"/>
    </source>
</evidence>
<dbReference type="GeneID" id="111104759"/>
<evidence type="ECO:0000256" key="2">
    <source>
        <dbReference type="ARBA" id="ARBA00010617"/>
    </source>
</evidence>
<evidence type="ECO:0000313" key="11">
    <source>
        <dbReference type="RefSeq" id="XP_022294576.1"/>
    </source>
</evidence>
<dbReference type="Pfam" id="PF00067">
    <property type="entry name" value="p450"/>
    <property type="match status" value="1"/>
</dbReference>
<dbReference type="GO" id="GO:0004497">
    <property type="term" value="F:monooxygenase activity"/>
    <property type="evidence" value="ECO:0007669"/>
    <property type="project" value="UniProtKB-KW"/>
</dbReference>
<dbReference type="PANTHER" id="PTHR24279">
    <property type="entry name" value="CYTOCHROME P450"/>
    <property type="match status" value="1"/>
</dbReference>
<reference evidence="11 12" key="1">
    <citation type="submission" date="2025-04" db="UniProtKB">
        <authorList>
            <consortium name="RefSeq"/>
        </authorList>
    </citation>
    <scope>IDENTIFICATION</scope>
    <source>
        <tissue evidence="11 12">Whole sample</tissue>
    </source>
</reference>
<evidence type="ECO:0000313" key="10">
    <source>
        <dbReference type="Proteomes" id="UP000694844"/>
    </source>
</evidence>
<dbReference type="CDD" id="cd11054">
    <property type="entry name" value="CYP24A1-like"/>
    <property type="match status" value="1"/>
</dbReference>
<sequence>MHPKVQSDMTKKFVRCCCKKFRWIPSRHQSTSTASTIPGSANTGSIKSLSDVPGPRGIYNIPFIGDALQFYPYRETMESHLYFRHLHKRYGKMARFRLGMKHCLILFDPELFGEVMAHEDYYPERFPVPIIETYAKRRNRAMFNIQKGPKWLSIRSPAQKSIKPGVLKQYINPQSQCAEELVTWLENHGNNNPGIKDALMRYSADANAIVAFDKRIGFLQKMDSPDPEHELFLHSISQFMDLVGQSVYSAPLYKLWRTKLYTEFETAADTVYKISEKYVDEAKQELEKQRKPADETGSSEVPAELTILKHLLHDGQMPKEFIINFMIALLFGGVEQVSQFLMWMFWLLGKSPEKQEKLYTEISNNVEDFRVTAENIGHLPYLKACVKETFRRVPPIVTGITRKVLRDTEIGGYHIPKGTFLFFGNNTLSMSEEYFEKPEEFRPERWLPGAHDPQTQRLMGLCVLPFGMGKRNCLGRRFAEQEIHLAAIKILQKFHVEITEDCSDVRPIYKTFAIPDRPIKFIFNCR</sequence>
<protein>
    <submittedName>
        <fullName evidence="11 12">Cytochrome P450 10-like isoform X1</fullName>
    </submittedName>
</protein>
<evidence type="ECO:0000256" key="5">
    <source>
        <dbReference type="ARBA" id="ARBA00023002"/>
    </source>
</evidence>
<comment type="cofactor">
    <cofactor evidence="1 8">
        <name>heme</name>
        <dbReference type="ChEBI" id="CHEBI:30413"/>
    </cofactor>
</comment>
<dbReference type="RefSeq" id="XP_022294576.1">
    <property type="nucleotide sequence ID" value="XM_022438868.1"/>
</dbReference>
<evidence type="ECO:0000256" key="4">
    <source>
        <dbReference type="ARBA" id="ARBA00022723"/>
    </source>
</evidence>
<proteinExistence type="inferred from homology"/>
<dbReference type="PROSITE" id="PS00086">
    <property type="entry name" value="CYTOCHROME_P450"/>
    <property type="match status" value="1"/>
</dbReference>
<evidence type="ECO:0000256" key="6">
    <source>
        <dbReference type="ARBA" id="ARBA00023004"/>
    </source>
</evidence>
<dbReference type="PRINTS" id="PR00385">
    <property type="entry name" value="P450"/>
</dbReference>
<dbReference type="OrthoDB" id="3945418at2759"/>
<dbReference type="PRINTS" id="PR00463">
    <property type="entry name" value="EP450I"/>
</dbReference>
<dbReference type="PANTHER" id="PTHR24279:SF120">
    <property type="entry name" value="CYTOCHROME P450"/>
    <property type="match status" value="1"/>
</dbReference>
<dbReference type="AlphaFoldDB" id="A0A8B8AT70"/>
<keyword evidence="7 9" id="KW-0503">Monooxygenase</keyword>
<dbReference type="Gene3D" id="1.10.630.10">
    <property type="entry name" value="Cytochrome P450"/>
    <property type="match status" value="1"/>
</dbReference>
<accession>A0A8B8AT70</accession>
<keyword evidence="10" id="KW-1185">Reference proteome</keyword>
<dbReference type="InterPro" id="IPR036396">
    <property type="entry name" value="Cyt_P450_sf"/>
</dbReference>
<keyword evidence="4 8" id="KW-0479">Metal-binding</keyword>
<evidence type="ECO:0000313" key="12">
    <source>
        <dbReference type="RefSeq" id="XP_022294577.1"/>
    </source>
</evidence>
<keyword evidence="5 9" id="KW-0560">Oxidoreductase</keyword>
<name>A0A8B8AT70_CRAVI</name>
<dbReference type="KEGG" id="cvn:111104759"/>
<gene>
    <name evidence="11 12" type="primary">LOC111104759</name>
</gene>
<dbReference type="InterPro" id="IPR001128">
    <property type="entry name" value="Cyt_P450"/>
</dbReference>
<organism evidence="10 12">
    <name type="scientific">Crassostrea virginica</name>
    <name type="common">Eastern oyster</name>
    <dbReference type="NCBI Taxonomy" id="6565"/>
    <lineage>
        <taxon>Eukaryota</taxon>
        <taxon>Metazoa</taxon>
        <taxon>Spiralia</taxon>
        <taxon>Lophotrochozoa</taxon>
        <taxon>Mollusca</taxon>
        <taxon>Bivalvia</taxon>
        <taxon>Autobranchia</taxon>
        <taxon>Pteriomorphia</taxon>
        <taxon>Ostreida</taxon>
        <taxon>Ostreoidea</taxon>
        <taxon>Ostreidae</taxon>
        <taxon>Crassostrea</taxon>
    </lineage>
</organism>
<dbReference type="InterPro" id="IPR002401">
    <property type="entry name" value="Cyt_P450_E_grp-I"/>
</dbReference>
<evidence type="ECO:0000256" key="1">
    <source>
        <dbReference type="ARBA" id="ARBA00001971"/>
    </source>
</evidence>